<evidence type="ECO:0000313" key="2">
    <source>
        <dbReference type="Proteomes" id="UP000190962"/>
    </source>
</evidence>
<sequence>MDFDYVRWREAQRVFGNSENIRLEKSEIRNGAKSVNPCHIRPVARGAGIKKGELRSVHLLQLVAIINMKKRSRVAQPVPRREAS</sequence>
<name>A0A1T2D8W7_SOVGS</name>
<gene>
    <name evidence="1" type="ORF">BOV88_06105</name>
</gene>
<dbReference type="EMBL" id="MPNX01000006">
    <property type="protein sequence ID" value="OOY35288.1"/>
    <property type="molecule type" value="Genomic_DNA"/>
</dbReference>
<reference evidence="1 2" key="1">
    <citation type="submission" date="2016-11" db="EMBL/GenBank/DDBJ databases">
        <title>Mixed transmission modes and dynamic genome evolution in an obligate animal-bacterial symbiosis.</title>
        <authorList>
            <person name="Russell S.L."/>
            <person name="Corbett-Detig R.B."/>
            <person name="Cavanaugh C.M."/>
        </authorList>
    </citation>
    <scope>NUCLEOTIDE SEQUENCE [LARGE SCALE GENOMIC DNA]</scope>
    <source>
        <strain evidence="1">MA-KB16</strain>
    </source>
</reference>
<dbReference type="AlphaFoldDB" id="A0A1T2D8W7"/>
<protein>
    <submittedName>
        <fullName evidence="1">Uncharacterized protein</fullName>
    </submittedName>
</protein>
<dbReference type="Proteomes" id="UP000190962">
    <property type="component" value="Unassembled WGS sequence"/>
</dbReference>
<evidence type="ECO:0000313" key="1">
    <source>
        <dbReference type="EMBL" id="OOY35288.1"/>
    </source>
</evidence>
<accession>A0A1T2D8W7</accession>
<proteinExistence type="predicted"/>
<organism evidence="1 2">
    <name type="scientific">Solemya velum gill symbiont</name>
    <dbReference type="NCBI Taxonomy" id="2340"/>
    <lineage>
        <taxon>Bacteria</taxon>
        <taxon>Pseudomonadati</taxon>
        <taxon>Pseudomonadota</taxon>
        <taxon>Gammaproteobacteria</taxon>
        <taxon>sulfur-oxidizing symbionts</taxon>
    </lineage>
</organism>
<comment type="caution">
    <text evidence="1">The sequence shown here is derived from an EMBL/GenBank/DDBJ whole genome shotgun (WGS) entry which is preliminary data.</text>
</comment>